<organism evidence="11">
    <name type="scientific">Volvox carteri f. nagariensis</name>
    <dbReference type="NCBI Taxonomy" id="3068"/>
    <lineage>
        <taxon>Eukaryota</taxon>
        <taxon>Viridiplantae</taxon>
        <taxon>Chlorophyta</taxon>
        <taxon>core chlorophytes</taxon>
        <taxon>Chlorophyceae</taxon>
        <taxon>CS clade</taxon>
        <taxon>Chlamydomonadales</taxon>
        <taxon>Volvocaceae</taxon>
        <taxon>Volvox</taxon>
    </lineage>
</organism>
<geneLocation type="plastid" evidence="11"/>
<keyword evidence="4 10" id="KW-0249">Electron transport</keyword>
<gene>
    <name evidence="10 11" type="primary">petL</name>
</gene>
<keyword evidence="2 10" id="KW-0813">Transport</keyword>
<dbReference type="SUPFAM" id="SSF103436">
    <property type="entry name" value="PetL subunit of the cytochrome b6f complex"/>
    <property type="match status" value="1"/>
</dbReference>
<comment type="similarity">
    <text evidence="10">Belongs to the PetL family.</text>
</comment>
<dbReference type="Pfam" id="PF05115">
    <property type="entry name" value="PetL"/>
    <property type="match status" value="1"/>
</dbReference>
<evidence type="ECO:0000256" key="7">
    <source>
        <dbReference type="ARBA" id="ARBA00023136"/>
    </source>
</evidence>
<dbReference type="EMBL" id="GU084820">
    <property type="protein sequence ID" value="ACY06005.1"/>
    <property type="molecule type" value="Genomic_DNA"/>
</dbReference>
<name>D0VMU1_VOLCA</name>
<evidence type="ECO:0000256" key="1">
    <source>
        <dbReference type="ARBA" id="ARBA00004167"/>
    </source>
</evidence>
<keyword evidence="11" id="KW-0934">Plastid</keyword>
<dbReference type="GO" id="GO:0009512">
    <property type="term" value="C:cytochrome b6f complex"/>
    <property type="evidence" value="ECO:0007669"/>
    <property type="project" value="InterPro"/>
</dbReference>
<sequence>MNGLPHRVVVHNNCDNFIIIVIIMLPQLRCYSSNVITLNYYIILVVLRSQQNPIKMIFDYNIYFFMLTITSYVGLLIGALVFTLGIYLGLLKVVKLI</sequence>
<keyword evidence="7 10" id="KW-0472">Membrane</keyword>
<evidence type="ECO:0000256" key="10">
    <source>
        <dbReference type="HAMAP-Rule" id="MF_00433"/>
    </source>
</evidence>
<dbReference type="AlphaFoldDB" id="D0VMU1"/>
<comment type="subcellular location">
    <subcellularLocation>
        <location evidence="10">Cellular thylakoid membrane</location>
        <topology evidence="10">Single-pass membrane protein</topology>
    </subcellularLocation>
    <subcellularLocation>
        <location evidence="1">Membrane</location>
        <topology evidence="1">Single-pass membrane protein</topology>
    </subcellularLocation>
</comment>
<evidence type="ECO:0000256" key="4">
    <source>
        <dbReference type="ARBA" id="ARBA00022982"/>
    </source>
</evidence>
<protein>
    <recommendedName>
        <fullName evidence="10">Cytochrome b6-f complex subunit 6</fullName>
    </recommendedName>
    <alternativeName>
        <fullName evidence="10">Cytochrome b6-f complex subunit PetL</fullName>
    </alternativeName>
    <alternativeName>
        <fullName evidence="10">Cytochrome b6-f complex subunit VI</fullName>
    </alternativeName>
</protein>
<evidence type="ECO:0000256" key="9">
    <source>
        <dbReference type="ARBA" id="ARBA00025834"/>
    </source>
</evidence>
<dbReference type="HAMAP" id="MF_00433">
    <property type="entry name" value="Cytb6_f_PetL"/>
    <property type="match status" value="1"/>
</dbReference>
<feature type="transmembrane region" description="Helical" evidence="10">
    <location>
        <begin position="17"/>
        <end position="42"/>
    </location>
</feature>
<evidence type="ECO:0000313" key="11">
    <source>
        <dbReference type="EMBL" id="ACY06005.1"/>
    </source>
</evidence>
<proteinExistence type="inferred from homology"/>
<reference evidence="11" key="1">
    <citation type="journal article" date="2010" name="Mol. Biol. Evol.">
        <title>Low nucleotide diversity for the expanded organelle and nuclear genomes of Volvox carteri supports the mutational-hazard hypothesis.</title>
        <authorList>
            <person name="Smith D.R."/>
            <person name="Lee R.W."/>
        </authorList>
    </citation>
    <scope>NUCLEOTIDE SEQUENCE</scope>
    <source>
        <strain evidence="11">UTEX 2908</strain>
    </source>
</reference>
<dbReference type="GO" id="GO:0009055">
    <property type="term" value="F:electron transfer activity"/>
    <property type="evidence" value="ECO:0007669"/>
    <property type="project" value="InterPro"/>
</dbReference>
<evidence type="ECO:0000256" key="6">
    <source>
        <dbReference type="ARBA" id="ARBA00023078"/>
    </source>
</evidence>
<keyword evidence="10" id="KW-0602">Photosynthesis</keyword>
<evidence type="ECO:0000256" key="2">
    <source>
        <dbReference type="ARBA" id="ARBA00022448"/>
    </source>
</evidence>
<dbReference type="GO" id="GO:0015979">
    <property type="term" value="P:photosynthesis"/>
    <property type="evidence" value="ECO:0007669"/>
    <property type="project" value="UniProtKB-KW"/>
</dbReference>
<comment type="caution">
    <text evidence="10">Lacks conserved residue(s) required for the propagation of feature annotation.</text>
</comment>
<evidence type="ECO:0000256" key="8">
    <source>
        <dbReference type="ARBA" id="ARBA00025197"/>
    </source>
</evidence>
<dbReference type="GO" id="GO:0042651">
    <property type="term" value="C:thylakoid membrane"/>
    <property type="evidence" value="ECO:0007669"/>
    <property type="project" value="UniProtKB-UniRule"/>
</dbReference>
<evidence type="ECO:0000256" key="5">
    <source>
        <dbReference type="ARBA" id="ARBA00022989"/>
    </source>
</evidence>
<keyword evidence="3 10" id="KW-0812">Transmembrane</keyword>
<comment type="function">
    <text evidence="8 10">Component of the cytochrome b6-f complex, which mediates electron transfer between photosystem II (PSII) and photosystem I (PSI), cyclic electron flow around PSI, and state transitions. PetL is important for photoautotrophic growth as well as for electron transfer efficiency and stability of the cytochrome b6-f complex.</text>
</comment>
<keyword evidence="5 10" id="KW-1133">Transmembrane helix</keyword>
<comment type="subunit">
    <text evidence="9 10">The 4 large subunits of the cytochrome b6-f complex are cytochrome b6, subunit IV (17 kDa polypeptide, PetD), cytochrome f and the Rieske protein, while the 4 small subunits are PetG, PetL, PetM and PetN. The complex functions as a dimer.</text>
</comment>
<keyword evidence="6 10" id="KW-0793">Thylakoid</keyword>
<evidence type="ECO:0000256" key="3">
    <source>
        <dbReference type="ARBA" id="ARBA00022692"/>
    </source>
</evidence>
<accession>D0VMU1</accession>
<dbReference type="InterPro" id="IPR007802">
    <property type="entry name" value="Cyt_b6/f_cplx_su6"/>
</dbReference>
<feature type="transmembrane region" description="Helical" evidence="10">
    <location>
        <begin position="62"/>
        <end position="90"/>
    </location>
</feature>